<feature type="domain" description="IgGFc-binding protein N-terminal" evidence="2">
    <location>
        <begin position="113"/>
        <end position="387"/>
    </location>
</feature>
<feature type="chain" id="PRO_5041676511" description="IgGFc-binding protein N-terminal domain-containing protein" evidence="1">
    <location>
        <begin position="19"/>
        <end position="416"/>
    </location>
</feature>
<dbReference type="InterPro" id="IPR035234">
    <property type="entry name" value="IgGFc-bd_N"/>
</dbReference>
<accession>A0AA88XY68</accession>
<reference evidence="3" key="1">
    <citation type="submission" date="2019-08" db="EMBL/GenBank/DDBJ databases">
        <title>The improved chromosome-level genome for the pearl oyster Pinctada fucata martensii using PacBio sequencing and Hi-C.</title>
        <authorList>
            <person name="Zheng Z."/>
        </authorList>
    </citation>
    <scope>NUCLEOTIDE SEQUENCE</scope>
    <source>
        <strain evidence="3">ZZ-2019</strain>
        <tissue evidence="3">Adductor muscle</tissue>
    </source>
</reference>
<dbReference type="Proteomes" id="UP001186944">
    <property type="component" value="Unassembled WGS sequence"/>
</dbReference>
<dbReference type="PANTHER" id="PTHR46534:SF1">
    <property type="entry name" value="IGGFC-BINDING PROTEIN N-TERMINAL DOMAIN-CONTAINING PROTEIN"/>
    <property type="match status" value="1"/>
</dbReference>
<sequence length="416" mass="46408">MWKHFILSLLLHLALINCDNYLNFTAVVIPTGPTNDQDKIHFFCDANITTVTNVNVRNGQLLETRSTDGTDIHFHGEIVSPSANCIIVSVKQSNTTDDKPACFGMISSTGGADSFYILENSELGTDYIVQTYCDVVGICQFAVAAPDGAEVKITLPSRRKFSDPSCDTRIHSNGQVDHENATTFERNLDKEAVLYIQAECDLTGTRVNSNQPVAVFSGSHSVIVGWGDSTDFMMSQLLPTRYWGTEYIVYPYPHGKGGDIISIVANQENTDVHIVGYGAYMLVKAGDYIRRRISSNRSVRIWASKEIGVAQYIMDIPQKTAAMLIVPPTTRFLISSVSLYNTRWGSNENFIIFRSDLNDIGATEVKKSEYSTSNLNNITMTNSTNIEFWGYMIREYQTHLMATSIGFQLKDVVRLF</sequence>
<evidence type="ECO:0000256" key="1">
    <source>
        <dbReference type="SAM" id="SignalP"/>
    </source>
</evidence>
<evidence type="ECO:0000313" key="4">
    <source>
        <dbReference type="Proteomes" id="UP001186944"/>
    </source>
</evidence>
<keyword evidence="1" id="KW-0732">Signal</keyword>
<protein>
    <recommendedName>
        <fullName evidence="2">IgGFc-binding protein N-terminal domain-containing protein</fullName>
    </recommendedName>
</protein>
<name>A0AA88XY68_PINIB</name>
<dbReference type="PANTHER" id="PTHR46534">
    <property type="entry name" value="IGGFC_BINDING DOMAIN-CONTAINING PROTEIN"/>
    <property type="match status" value="1"/>
</dbReference>
<dbReference type="AlphaFoldDB" id="A0AA88XY68"/>
<dbReference type="Pfam" id="PF17517">
    <property type="entry name" value="IgGFc_binding"/>
    <property type="match status" value="1"/>
</dbReference>
<dbReference type="EMBL" id="VSWD01000010">
    <property type="protein sequence ID" value="KAK3090201.1"/>
    <property type="molecule type" value="Genomic_DNA"/>
</dbReference>
<organism evidence="3 4">
    <name type="scientific">Pinctada imbricata</name>
    <name type="common">Atlantic pearl-oyster</name>
    <name type="synonym">Pinctada martensii</name>
    <dbReference type="NCBI Taxonomy" id="66713"/>
    <lineage>
        <taxon>Eukaryota</taxon>
        <taxon>Metazoa</taxon>
        <taxon>Spiralia</taxon>
        <taxon>Lophotrochozoa</taxon>
        <taxon>Mollusca</taxon>
        <taxon>Bivalvia</taxon>
        <taxon>Autobranchia</taxon>
        <taxon>Pteriomorphia</taxon>
        <taxon>Pterioida</taxon>
        <taxon>Pterioidea</taxon>
        <taxon>Pteriidae</taxon>
        <taxon>Pinctada</taxon>
    </lineage>
</organism>
<proteinExistence type="predicted"/>
<keyword evidence="4" id="KW-1185">Reference proteome</keyword>
<gene>
    <name evidence="3" type="ORF">FSP39_010008</name>
</gene>
<evidence type="ECO:0000313" key="3">
    <source>
        <dbReference type="EMBL" id="KAK3090201.1"/>
    </source>
</evidence>
<evidence type="ECO:0000259" key="2">
    <source>
        <dbReference type="Pfam" id="PF17517"/>
    </source>
</evidence>
<comment type="caution">
    <text evidence="3">The sequence shown here is derived from an EMBL/GenBank/DDBJ whole genome shotgun (WGS) entry which is preliminary data.</text>
</comment>
<feature type="signal peptide" evidence="1">
    <location>
        <begin position="1"/>
        <end position="18"/>
    </location>
</feature>